<dbReference type="SMART" id="SM00287">
    <property type="entry name" value="SH3b"/>
    <property type="match status" value="1"/>
</dbReference>
<dbReference type="Gene3D" id="2.30.30.40">
    <property type="entry name" value="SH3 Domains"/>
    <property type="match status" value="1"/>
</dbReference>
<gene>
    <name evidence="2" type="ORF">EI684_23250</name>
</gene>
<sequence length="141" mass="15057">MDHRLRTRLVIFTLGFALLLAACGDLAAALPERPTPVPTLARLPSVTPITPSPTLAPTLTPTLTPTPRPLVATVARAANVRGGPGTDYAIVGVIEAGVTVTLRSRRDDWFAIETPDVTGWMFRDLLELTAEIERAVPVALP</sequence>
<dbReference type="InterPro" id="IPR003646">
    <property type="entry name" value="SH3-like_bac-type"/>
</dbReference>
<dbReference type="AlphaFoldDB" id="A0A426TQB1"/>
<dbReference type="Pfam" id="PF08239">
    <property type="entry name" value="SH3_3"/>
    <property type="match status" value="1"/>
</dbReference>
<evidence type="ECO:0000313" key="2">
    <source>
        <dbReference type="EMBL" id="RRR65413.1"/>
    </source>
</evidence>
<protein>
    <submittedName>
        <fullName evidence="2">SH3 domain-containing protein</fullName>
    </submittedName>
</protein>
<feature type="domain" description="SH3b" evidence="1">
    <location>
        <begin position="69"/>
        <end position="129"/>
    </location>
</feature>
<proteinExistence type="predicted"/>
<evidence type="ECO:0000259" key="1">
    <source>
        <dbReference type="SMART" id="SM00287"/>
    </source>
</evidence>
<dbReference type="EMBL" id="RSAS01000957">
    <property type="protein sequence ID" value="RRR65413.1"/>
    <property type="molecule type" value="Genomic_DNA"/>
</dbReference>
<evidence type="ECO:0000313" key="3">
    <source>
        <dbReference type="Proteomes" id="UP000280307"/>
    </source>
</evidence>
<dbReference type="Proteomes" id="UP000280307">
    <property type="component" value="Unassembled WGS sequence"/>
</dbReference>
<comment type="caution">
    <text evidence="2">The sequence shown here is derived from an EMBL/GenBank/DDBJ whole genome shotgun (WGS) entry which is preliminary data.</text>
</comment>
<organism evidence="2 3">
    <name type="scientific">Candidatus Viridilinea halotolerans</name>
    <dbReference type="NCBI Taxonomy" id="2491704"/>
    <lineage>
        <taxon>Bacteria</taxon>
        <taxon>Bacillati</taxon>
        <taxon>Chloroflexota</taxon>
        <taxon>Chloroflexia</taxon>
        <taxon>Chloroflexales</taxon>
        <taxon>Chloroflexineae</taxon>
        <taxon>Oscillochloridaceae</taxon>
        <taxon>Candidatus Viridilinea</taxon>
    </lineage>
</organism>
<dbReference type="PROSITE" id="PS51257">
    <property type="entry name" value="PROKAR_LIPOPROTEIN"/>
    <property type="match status" value="1"/>
</dbReference>
<name>A0A426TQB1_9CHLR</name>
<reference evidence="2 3" key="1">
    <citation type="submission" date="2018-12" db="EMBL/GenBank/DDBJ databases">
        <title>Genome Sequence of Candidatus Viridilinea halotolerans isolated from saline sulfide-rich spring.</title>
        <authorList>
            <person name="Grouzdev D.S."/>
            <person name="Burganskaya E.I."/>
            <person name="Krutkina M.S."/>
            <person name="Sukhacheva M.V."/>
            <person name="Gorlenko V.M."/>
        </authorList>
    </citation>
    <scope>NUCLEOTIDE SEQUENCE [LARGE SCALE GENOMIC DNA]</scope>
    <source>
        <strain evidence="2">Chok-6</strain>
    </source>
</reference>
<accession>A0A426TQB1</accession>